<dbReference type="PROSITE" id="PS50850">
    <property type="entry name" value="MFS"/>
    <property type="match status" value="1"/>
</dbReference>
<feature type="transmembrane region" description="Helical" evidence="6">
    <location>
        <begin position="412"/>
        <end position="434"/>
    </location>
</feature>
<protein>
    <recommendedName>
        <fullName evidence="7">Major facilitator superfamily (MFS) profile domain-containing protein</fullName>
    </recommendedName>
</protein>
<dbReference type="Proteomes" id="UP001320420">
    <property type="component" value="Unassembled WGS sequence"/>
</dbReference>
<evidence type="ECO:0000256" key="4">
    <source>
        <dbReference type="ARBA" id="ARBA00022989"/>
    </source>
</evidence>
<dbReference type="EMBL" id="JAKJXP020000031">
    <property type="protein sequence ID" value="KAK7753137.1"/>
    <property type="molecule type" value="Genomic_DNA"/>
</dbReference>
<proteinExistence type="predicted"/>
<evidence type="ECO:0000256" key="1">
    <source>
        <dbReference type="ARBA" id="ARBA00004141"/>
    </source>
</evidence>
<keyword evidence="5 6" id="KW-0472">Membrane</keyword>
<feature type="transmembrane region" description="Helical" evidence="6">
    <location>
        <begin position="117"/>
        <end position="135"/>
    </location>
</feature>
<dbReference type="PANTHER" id="PTHR23511:SF5">
    <property type="entry name" value="MAJOR FACILITATOR-TYPE TRANSPORTER HXNZ-RELATED"/>
    <property type="match status" value="1"/>
</dbReference>
<keyword evidence="9" id="KW-1185">Reference proteome</keyword>
<dbReference type="PANTHER" id="PTHR23511">
    <property type="entry name" value="SYNAPTIC VESICLE GLYCOPROTEIN 2"/>
    <property type="match status" value="1"/>
</dbReference>
<dbReference type="Gene3D" id="1.20.1250.20">
    <property type="entry name" value="MFS general substrate transporter like domains"/>
    <property type="match status" value="2"/>
</dbReference>
<dbReference type="InterPro" id="IPR036259">
    <property type="entry name" value="MFS_trans_sf"/>
</dbReference>
<evidence type="ECO:0000256" key="2">
    <source>
        <dbReference type="ARBA" id="ARBA00022448"/>
    </source>
</evidence>
<dbReference type="InterPro" id="IPR011701">
    <property type="entry name" value="MFS"/>
</dbReference>
<reference evidence="8 9" key="1">
    <citation type="submission" date="2024-02" db="EMBL/GenBank/DDBJ databases">
        <title>De novo assembly and annotation of 12 fungi associated with fruit tree decline syndrome in Ontario, Canada.</title>
        <authorList>
            <person name="Sulman M."/>
            <person name="Ellouze W."/>
            <person name="Ilyukhin E."/>
        </authorList>
    </citation>
    <scope>NUCLEOTIDE SEQUENCE [LARGE SCALE GENOMIC DNA]</scope>
    <source>
        <strain evidence="8 9">M11/M66-122</strain>
    </source>
</reference>
<gene>
    <name evidence="8" type="ORF">SLS62_004869</name>
</gene>
<feature type="transmembrane region" description="Helical" evidence="6">
    <location>
        <begin position="365"/>
        <end position="386"/>
    </location>
</feature>
<feature type="transmembrane region" description="Helical" evidence="6">
    <location>
        <begin position="147"/>
        <end position="163"/>
    </location>
</feature>
<evidence type="ECO:0000256" key="5">
    <source>
        <dbReference type="ARBA" id="ARBA00023136"/>
    </source>
</evidence>
<keyword evidence="4 6" id="KW-1133">Transmembrane helix</keyword>
<feature type="domain" description="Major facilitator superfamily (MFS) profile" evidence="7">
    <location>
        <begin position="82"/>
        <end position="511"/>
    </location>
</feature>
<accession>A0AAN9YSP3</accession>
<dbReference type="Pfam" id="PF07690">
    <property type="entry name" value="MFS_1"/>
    <property type="match status" value="1"/>
</dbReference>
<comment type="subcellular location">
    <subcellularLocation>
        <location evidence="1">Membrane</location>
        <topology evidence="1">Multi-pass membrane protein</topology>
    </subcellularLocation>
</comment>
<evidence type="ECO:0000259" key="7">
    <source>
        <dbReference type="PROSITE" id="PS50850"/>
    </source>
</evidence>
<evidence type="ECO:0000313" key="9">
    <source>
        <dbReference type="Proteomes" id="UP001320420"/>
    </source>
</evidence>
<feature type="transmembrane region" description="Helical" evidence="6">
    <location>
        <begin position="488"/>
        <end position="508"/>
    </location>
</feature>
<keyword evidence="3 6" id="KW-0812">Transmembrane</keyword>
<comment type="caution">
    <text evidence="8">The sequence shown here is derived from an EMBL/GenBank/DDBJ whole genome shotgun (WGS) entry which is preliminary data.</text>
</comment>
<evidence type="ECO:0000256" key="6">
    <source>
        <dbReference type="SAM" id="Phobius"/>
    </source>
</evidence>
<dbReference type="AlphaFoldDB" id="A0AAN9YSP3"/>
<dbReference type="InterPro" id="IPR020846">
    <property type="entry name" value="MFS_dom"/>
</dbReference>
<feature type="transmembrane region" description="Helical" evidence="6">
    <location>
        <begin position="263"/>
        <end position="286"/>
    </location>
</feature>
<evidence type="ECO:0000313" key="8">
    <source>
        <dbReference type="EMBL" id="KAK7753137.1"/>
    </source>
</evidence>
<name>A0AAN9YSP3_9PEZI</name>
<sequence length="516" mass="55813">MQLFLNPFKKTDHFDVAEVVVPLEYASQRDSDSERGITIEVLKEEIDNDLQSGGVDTAYDRKSKVINRAISDIGMGRYQWELFTLCGFGWMADNLWLQGVALTLTPMAAEFGIGGTQIRYTTLSLFTGLCIGASFWGTASDIVGRRLAFNCTLFLAGTFGLAAGGAPSWIGACALYACVGLGVGGNLPVDGALFLEFLPFASGNLLTLLSVWWPVGQLISSLVAWGFIPNYSCPSEGPGSTSCVLTGGEQPCCSKENNMGWRYFILTIGALTFLMFILRFFFFHLYESPKYLLSRGRQDEAIAVVHGIAHKNKTKTWLTAEILDSVGGSVQVNKKEKLSNVEIIKRSLGKFSTDRIGPLFKGTRLAIATVLLWFTWATIGMGYPLFNAFLPQYLENSGSGAPTSTNIVYRNYAITSIVGVPGSLLACYTLEALFQNIMYGVLYAYTPEVFPAPNRGTGSGIASFLNRVAGLCAPIVAVQAGASNPLAPIYASGALFLAAFVAMVLLPIETMGRQVL</sequence>
<keyword evidence="2" id="KW-0813">Transport</keyword>
<dbReference type="GO" id="GO:0016020">
    <property type="term" value="C:membrane"/>
    <property type="evidence" value="ECO:0007669"/>
    <property type="project" value="UniProtKB-SubCell"/>
</dbReference>
<evidence type="ECO:0000256" key="3">
    <source>
        <dbReference type="ARBA" id="ARBA00022692"/>
    </source>
</evidence>
<organism evidence="8 9">
    <name type="scientific">Diatrype stigma</name>
    <dbReference type="NCBI Taxonomy" id="117547"/>
    <lineage>
        <taxon>Eukaryota</taxon>
        <taxon>Fungi</taxon>
        <taxon>Dikarya</taxon>
        <taxon>Ascomycota</taxon>
        <taxon>Pezizomycotina</taxon>
        <taxon>Sordariomycetes</taxon>
        <taxon>Xylariomycetidae</taxon>
        <taxon>Xylariales</taxon>
        <taxon>Diatrypaceae</taxon>
        <taxon>Diatrype</taxon>
    </lineage>
</organism>
<dbReference type="SUPFAM" id="SSF103473">
    <property type="entry name" value="MFS general substrate transporter"/>
    <property type="match status" value="1"/>
</dbReference>
<dbReference type="GO" id="GO:0022857">
    <property type="term" value="F:transmembrane transporter activity"/>
    <property type="evidence" value="ECO:0007669"/>
    <property type="project" value="InterPro"/>
</dbReference>